<feature type="binding site" evidence="5">
    <location>
        <position position="169"/>
    </location>
    <ligand>
        <name>phosphoenolpyruvate</name>
        <dbReference type="ChEBI" id="CHEBI:58702"/>
    </ligand>
</feature>
<feature type="compositionally biased region" description="Polar residues" evidence="6">
    <location>
        <begin position="214"/>
        <end position="226"/>
    </location>
</feature>
<organism evidence="7 8">
    <name type="scientific">Leifsonia tongyongensis</name>
    <dbReference type="NCBI Taxonomy" id="1268043"/>
    <lineage>
        <taxon>Bacteria</taxon>
        <taxon>Bacillati</taxon>
        <taxon>Actinomycetota</taxon>
        <taxon>Actinomycetes</taxon>
        <taxon>Micrococcales</taxon>
        <taxon>Microbacteriaceae</taxon>
        <taxon>Leifsonia</taxon>
    </lineage>
</organism>
<dbReference type="RefSeq" id="WP_163288105.1">
    <property type="nucleotide sequence ID" value="NZ_JAAGWY010000001.1"/>
</dbReference>
<feature type="region of interest" description="Disordered" evidence="6">
    <location>
        <begin position="210"/>
        <end position="245"/>
    </location>
</feature>
<evidence type="ECO:0000313" key="8">
    <source>
        <dbReference type="Proteomes" id="UP000474967"/>
    </source>
</evidence>
<dbReference type="SUPFAM" id="SSF53448">
    <property type="entry name" value="Nucleotide-diphospho-sugar transferases"/>
    <property type="match status" value="1"/>
</dbReference>
<keyword evidence="2 5" id="KW-0548">Nucleotidyltransferase</keyword>
<evidence type="ECO:0000256" key="5">
    <source>
        <dbReference type="HAMAP-Rule" id="MF_02114"/>
    </source>
</evidence>
<dbReference type="GO" id="GO:0043814">
    <property type="term" value="F:phospholactate guanylyltransferase activity"/>
    <property type="evidence" value="ECO:0007669"/>
    <property type="project" value="InterPro"/>
</dbReference>
<evidence type="ECO:0000256" key="4">
    <source>
        <dbReference type="ARBA" id="ARBA00023134"/>
    </source>
</evidence>
<comment type="pathway">
    <text evidence="5">Cofactor biosynthesis; coenzyme F420 biosynthesis.</text>
</comment>
<evidence type="ECO:0000256" key="1">
    <source>
        <dbReference type="ARBA" id="ARBA00022679"/>
    </source>
</evidence>
<dbReference type="InterPro" id="IPR029044">
    <property type="entry name" value="Nucleotide-diphossugar_trans"/>
</dbReference>
<comment type="catalytic activity">
    <reaction evidence="5">
        <text>phosphoenolpyruvate + GTP + H(+) = enolpyruvoyl-2-diphospho-5'-guanosine + diphosphate</text>
        <dbReference type="Rhea" id="RHEA:30519"/>
        <dbReference type="ChEBI" id="CHEBI:15378"/>
        <dbReference type="ChEBI" id="CHEBI:33019"/>
        <dbReference type="ChEBI" id="CHEBI:37565"/>
        <dbReference type="ChEBI" id="CHEBI:58702"/>
        <dbReference type="ChEBI" id="CHEBI:143701"/>
        <dbReference type="EC" id="2.7.7.105"/>
    </reaction>
</comment>
<evidence type="ECO:0000256" key="2">
    <source>
        <dbReference type="ARBA" id="ARBA00022695"/>
    </source>
</evidence>
<evidence type="ECO:0000256" key="6">
    <source>
        <dbReference type="SAM" id="MobiDB-lite"/>
    </source>
</evidence>
<feature type="binding site" evidence="5">
    <location>
        <position position="172"/>
    </location>
    <ligand>
        <name>phosphoenolpyruvate</name>
        <dbReference type="ChEBI" id="CHEBI:58702"/>
    </ligand>
</feature>
<comment type="similarity">
    <text evidence="5">Belongs to the CofC family.</text>
</comment>
<gene>
    <name evidence="7" type="primary">cofC</name>
    <name evidence="5" type="synonym">fbiD</name>
    <name evidence="7" type="ORF">G3T36_04040</name>
</gene>
<proteinExistence type="inferred from homology"/>
<protein>
    <recommendedName>
        <fullName evidence="5">Phosphoenolpyruvate guanylyltransferase</fullName>
        <shortName evidence="5">PEP guanylyltransferase</shortName>
        <ecNumber evidence="5">2.7.7.105</ecNumber>
    </recommendedName>
</protein>
<comment type="function">
    <text evidence="5">Guanylyltransferase that catalyzes the activation of phosphoenolpyruvate (PEP) as enolpyruvoyl-2-diphospho-5'-guanosine, via the condensation of PEP with GTP. It is involved in the biosynthesis of coenzyme F420, a hydride carrier cofactor.</text>
</comment>
<sequence length="245" mass="24588">MTEWVVVVPFKGAADAKSRLSGSFDNSSRAALALAFLVDTVSAVRAVPDVSSVLVVSNEQGLAADLAAAGQTPGRADVEPLVIADPGGGINAAIAAGLALARASAPGTWAAALTGDLAALRPSDLVEAFALAEAAASTGARRTFVHDREGSGTTMVAFAPGAESPTQFGVGSSAAHTSAGYRPLAVPAESSLRLDIDDADDLERARLLGLGEATQTALDEQVTPRSSDPARPPVPAPGAGRGRAR</sequence>
<dbReference type="Gene3D" id="3.90.550.10">
    <property type="entry name" value="Spore Coat Polysaccharide Biosynthesis Protein SpsA, Chain A"/>
    <property type="match status" value="1"/>
</dbReference>
<dbReference type="EC" id="2.7.7.105" evidence="5"/>
<dbReference type="AlphaFoldDB" id="A0A6L9XUU7"/>
<dbReference type="GO" id="GO:0005525">
    <property type="term" value="F:GTP binding"/>
    <property type="evidence" value="ECO:0007669"/>
    <property type="project" value="UniProtKB-KW"/>
</dbReference>
<evidence type="ECO:0000256" key="3">
    <source>
        <dbReference type="ARBA" id="ARBA00022741"/>
    </source>
</evidence>
<dbReference type="InterPro" id="IPR002835">
    <property type="entry name" value="CofC"/>
</dbReference>
<name>A0A6L9XUU7_9MICO</name>
<dbReference type="PANTHER" id="PTHR40392">
    <property type="entry name" value="2-PHOSPHO-L-LACTATE GUANYLYLTRANSFERASE"/>
    <property type="match status" value="1"/>
</dbReference>
<evidence type="ECO:0000313" key="7">
    <source>
        <dbReference type="EMBL" id="NEN05035.1"/>
    </source>
</evidence>
<dbReference type="HAMAP" id="MF_02114">
    <property type="entry name" value="CofC"/>
    <property type="match status" value="1"/>
</dbReference>
<keyword evidence="1 5" id="KW-0808">Transferase</keyword>
<accession>A0A6L9XUU7</accession>
<dbReference type="PANTHER" id="PTHR40392:SF1">
    <property type="entry name" value="2-PHOSPHO-L-LACTATE GUANYLYLTRANSFERASE"/>
    <property type="match status" value="1"/>
</dbReference>
<reference evidence="7 8" key="1">
    <citation type="journal article" date="2014" name="J. Microbiol.">
        <title>Diaminobutyricibacter tongyongensis gen. nov., sp. nov. and Homoserinibacter gongjuensis gen. nov., sp. nov. belong to the family Microbacteriaceae.</title>
        <authorList>
            <person name="Kim S.J."/>
            <person name="Ahn J.H."/>
            <person name="Weon H.Y."/>
            <person name="Hamada M."/>
            <person name="Suzuki K."/>
            <person name="Kwon S.W."/>
        </authorList>
    </citation>
    <scope>NUCLEOTIDE SEQUENCE [LARGE SCALE GENOMIC DNA]</scope>
    <source>
        <strain evidence="7 8">NBRC 108724</strain>
    </source>
</reference>
<feature type="binding site" evidence="5">
    <location>
        <position position="153"/>
    </location>
    <ligand>
        <name>phosphoenolpyruvate</name>
        <dbReference type="ChEBI" id="CHEBI:58702"/>
    </ligand>
</feature>
<dbReference type="UniPathway" id="UPA00071"/>
<keyword evidence="4 5" id="KW-0342">GTP-binding</keyword>
<dbReference type="EMBL" id="JAAGWY010000001">
    <property type="protein sequence ID" value="NEN05035.1"/>
    <property type="molecule type" value="Genomic_DNA"/>
</dbReference>
<dbReference type="Proteomes" id="UP000474967">
    <property type="component" value="Unassembled WGS sequence"/>
</dbReference>
<keyword evidence="3 5" id="KW-0547">Nucleotide-binding</keyword>
<dbReference type="NCBIfam" id="TIGR03552">
    <property type="entry name" value="F420_cofC"/>
    <property type="match status" value="1"/>
</dbReference>
<dbReference type="GO" id="GO:0052645">
    <property type="term" value="P:F420-0 metabolic process"/>
    <property type="evidence" value="ECO:0007669"/>
    <property type="project" value="UniProtKB-UniRule"/>
</dbReference>
<comment type="caution">
    <text evidence="7">The sequence shown here is derived from an EMBL/GenBank/DDBJ whole genome shotgun (WGS) entry which is preliminary data.</text>
</comment>
<keyword evidence="8" id="KW-1185">Reference proteome</keyword>